<dbReference type="Proteomes" id="UP000036403">
    <property type="component" value="Unassembled WGS sequence"/>
</dbReference>
<name>A0A0J7K2W5_LASNI</name>
<comment type="caution">
    <text evidence="2">The sequence shown here is derived from an EMBL/GenBank/DDBJ whole genome shotgun (WGS) entry which is preliminary data.</text>
</comment>
<accession>A0A0J7K2W5</accession>
<organism evidence="2 3">
    <name type="scientific">Lasius niger</name>
    <name type="common">Black garden ant</name>
    <dbReference type="NCBI Taxonomy" id="67767"/>
    <lineage>
        <taxon>Eukaryota</taxon>
        <taxon>Metazoa</taxon>
        <taxon>Ecdysozoa</taxon>
        <taxon>Arthropoda</taxon>
        <taxon>Hexapoda</taxon>
        <taxon>Insecta</taxon>
        <taxon>Pterygota</taxon>
        <taxon>Neoptera</taxon>
        <taxon>Endopterygota</taxon>
        <taxon>Hymenoptera</taxon>
        <taxon>Apocrita</taxon>
        <taxon>Aculeata</taxon>
        <taxon>Formicoidea</taxon>
        <taxon>Formicidae</taxon>
        <taxon>Formicinae</taxon>
        <taxon>Lasius</taxon>
        <taxon>Lasius</taxon>
    </lineage>
</organism>
<dbReference type="OrthoDB" id="7698480at2759"/>
<reference evidence="2 3" key="1">
    <citation type="submission" date="2015-04" db="EMBL/GenBank/DDBJ databases">
        <title>Lasius niger genome sequencing.</title>
        <authorList>
            <person name="Konorov E.A."/>
            <person name="Nikitin M.A."/>
            <person name="Kirill M.V."/>
            <person name="Chang P."/>
        </authorList>
    </citation>
    <scope>NUCLEOTIDE SEQUENCE [LARGE SCALE GENOMIC DNA]</scope>
    <source>
        <tissue evidence="2">Whole</tissue>
    </source>
</reference>
<dbReference type="PROSITE" id="PS50878">
    <property type="entry name" value="RT_POL"/>
    <property type="match status" value="1"/>
</dbReference>
<evidence type="ECO:0000313" key="2">
    <source>
        <dbReference type="EMBL" id="KMQ84649.1"/>
    </source>
</evidence>
<gene>
    <name evidence="2" type="ORF">RF55_17389</name>
</gene>
<protein>
    <recommendedName>
        <fullName evidence="1">Reverse transcriptase domain-containing protein</fullName>
    </recommendedName>
</protein>
<dbReference type="AlphaFoldDB" id="A0A0J7K2W5"/>
<dbReference type="Pfam" id="PF00078">
    <property type="entry name" value="RVT_1"/>
    <property type="match status" value="1"/>
</dbReference>
<dbReference type="InterPro" id="IPR043502">
    <property type="entry name" value="DNA/RNA_pol_sf"/>
</dbReference>
<dbReference type="GO" id="GO:0071897">
    <property type="term" value="P:DNA biosynthetic process"/>
    <property type="evidence" value="ECO:0007669"/>
    <property type="project" value="UniProtKB-ARBA"/>
</dbReference>
<evidence type="ECO:0000313" key="3">
    <source>
        <dbReference type="Proteomes" id="UP000036403"/>
    </source>
</evidence>
<feature type="domain" description="Reverse transcriptase" evidence="1">
    <location>
        <begin position="1"/>
        <end position="74"/>
    </location>
</feature>
<dbReference type="PaxDb" id="67767-A0A0J7K2W5"/>
<keyword evidence="3" id="KW-1185">Reference proteome</keyword>
<sequence>MGGIRLGVEKVYCLAYADDMVLLAEDEEGMAHMIGKLEGYLEEKKLEVNVEKTKVMRGDLGEEGGWFKKSGLMVEKEKGGGGGGIHVFRCRNGTEGRRHM</sequence>
<dbReference type="EMBL" id="LBMM01015831">
    <property type="protein sequence ID" value="KMQ84649.1"/>
    <property type="molecule type" value="Genomic_DNA"/>
</dbReference>
<dbReference type="InterPro" id="IPR000477">
    <property type="entry name" value="RT_dom"/>
</dbReference>
<evidence type="ECO:0000259" key="1">
    <source>
        <dbReference type="PROSITE" id="PS50878"/>
    </source>
</evidence>
<dbReference type="SUPFAM" id="SSF56672">
    <property type="entry name" value="DNA/RNA polymerases"/>
    <property type="match status" value="1"/>
</dbReference>
<proteinExistence type="predicted"/>